<dbReference type="AlphaFoldDB" id="A0A5B7I5D3"/>
<comment type="caution">
    <text evidence="1">The sequence shown here is derived from an EMBL/GenBank/DDBJ whole genome shotgun (WGS) entry which is preliminary data.</text>
</comment>
<reference evidence="1 2" key="1">
    <citation type="submission" date="2019-05" db="EMBL/GenBank/DDBJ databases">
        <title>Another draft genome of Portunus trituberculatus and its Hox gene families provides insights of decapod evolution.</title>
        <authorList>
            <person name="Jeong J.-H."/>
            <person name="Song I."/>
            <person name="Kim S."/>
            <person name="Choi T."/>
            <person name="Kim D."/>
            <person name="Ryu S."/>
            <person name="Kim W."/>
        </authorList>
    </citation>
    <scope>NUCLEOTIDE SEQUENCE [LARGE SCALE GENOMIC DNA]</scope>
    <source>
        <tissue evidence="1">Muscle</tissue>
    </source>
</reference>
<dbReference type="EMBL" id="VSRR010052038">
    <property type="protein sequence ID" value="MPC79770.1"/>
    <property type="molecule type" value="Genomic_DNA"/>
</dbReference>
<accession>A0A5B7I5D3</accession>
<dbReference type="Proteomes" id="UP000324222">
    <property type="component" value="Unassembled WGS sequence"/>
</dbReference>
<evidence type="ECO:0000313" key="1">
    <source>
        <dbReference type="EMBL" id="MPC79770.1"/>
    </source>
</evidence>
<proteinExistence type="predicted"/>
<sequence>MLRILVALEDGELENLLITPLLLRKLNLCYLLERQVLQQM</sequence>
<organism evidence="1 2">
    <name type="scientific">Portunus trituberculatus</name>
    <name type="common">Swimming crab</name>
    <name type="synonym">Neptunus trituberculatus</name>
    <dbReference type="NCBI Taxonomy" id="210409"/>
    <lineage>
        <taxon>Eukaryota</taxon>
        <taxon>Metazoa</taxon>
        <taxon>Ecdysozoa</taxon>
        <taxon>Arthropoda</taxon>
        <taxon>Crustacea</taxon>
        <taxon>Multicrustacea</taxon>
        <taxon>Malacostraca</taxon>
        <taxon>Eumalacostraca</taxon>
        <taxon>Eucarida</taxon>
        <taxon>Decapoda</taxon>
        <taxon>Pleocyemata</taxon>
        <taxon>Brachyura</taxon>
        <taxon>Eubrachyura</taxon>
        <taxon>Portunoidea</taxon>
        <taxon>Portunidae</taxon>
        <taxon>Portuninae</taxon>
        <taxon>Portunus</taxon>
    </lineage>
</organism>
<name>A0A5B7I5D3_PORTR</name>
<evidence type="ECO:0000313" key="2">
    <source>
        <dbReference type="Proteomes" id="UP000324222"/>
    </source>
</evidence>
<keyword evidence="2" id="KW-1185">Reference proteome</keyword>
<gene>
    <name evidence="1" type="ORF">E2C01_074316</name>
</gene>
<protein>
    <submittedName>
        <fullName evidence="1">Uncharacterized protein</fullName>
    </submittedName>
</protein>